<feature type="region of interest" description="Disordered" evidence="1">
    <location>
        <begin position="243"/>
        <end position="278"/>
    </location>
</feature>
<dbReference type="AlphaFoldDB" id="A0AAV6T3X0"/>
<feature type="compositionally biased region" description="Low complexity" evidence="1">
    <location>
        <begin position="356"/>
        <end position="373"/>
    </location>
</feature>
<feature type="domain" description="WH2" evidence="2">
    <location>
        <begin position="491"/>
        <end position="508"/>
    </location>
</feature>
<feature type="region of interest" description="Disordered" evidence="1">
    <location>
        <begin position="180"/>
        <end position="218"/>
    </location>
</feature>
<evidence type="ECO:0000259" key="2">
    <source>
        <dbReference type="PROSITE" id="PS51082"/>
    </source>
</evidence>
<organism evidence="3 4">
    <name type="scientific">Solea senegalensis</name>
    <name type="common">Senegalese sole</name>
    <dbReference type="NCBI Taxonomy" id="28829"/>
    <lineage>
        <taxon>Eukaryota</taxon>
        <taxon>Metazoa</taxon>
        <taxon>Chordata</taxon>
        <taxon>Craniata</taxon>
        <taxon>Vertebrata</taxon>
        <taxon>Euteleostomi</taxon>
        <taxon>Actinopterygii</taxon>
        <taxon>Neopterygii</taxon>
        <taxon>Teleostei</taxon>
        <taxon>Neoteleostei</taxon>
        <taxon>Acanthomorphata</taxon>
        <taxon>Carangaria</taxon>
        <taxon>Pleuronectiformes</taxon>
        <taxon>Pleuronectoidei</taxon>
        <taxon>Soleidae</taxon>
        <taxon>Solea</taxon>
    </lineage>
</organism>
<feature type="compositionally biased region" description="Basic and acidic residues" evidence="1">
    <location>
        <begin position="7"/>
        <end position="16"/>
    </location>
</feature>
<dbReference type="EMBL" id="JAGKHQ010000001">
    <property type="protein sequence ID" value="KAG7524116.1"/>
    <property type="molecule type" value="Genomic_DNA"/>
</dbReference>
<feature type="region of interest" description="Disordered" evidence="1">
    <location>
        <begin position="393"/>
        <end position="418"/>
    </location>
</feature>
<dbReference type="InterPro" id="IPR003124">
    <property type="entry name" value="WH2_dom"/>
</dbReference>
<feature type="compositionally biased region" description="Polar residues" evidence="1">
    <location>
        <begin position="203"/>
        <end position="218"/>
    </location>
</feature>
<dbReference type="Proteomes" id="UP000693946">
    <property type="component" value="Linkage Group LG1"/>
</dbReference>
<feature type="region of interest" description="Disordered" evidence="1">
    <location>
        <begin position="1"/>
        <end position="32"/>
    </location>
</feature>
<evidence type="ECO:0000313" key="3">
    <source>
        <dbReference type="EMBL" id="KAG7524116.1"/>
    </source>
</evidence>
<dbReference type="Pfam" id="PF02205">
    <property type="entry name" value="WH2"/>
    <property type="match status" value="2"/>
</dbReference>
<comment type="caution">
    <text evidence="3">The sequence shown here is derived from an EMBL/GenBank/DDBJ whole genome shotgun (WGS) entry which is preliminary data.</text>
</comment>
<evidence type="ECO:0000313" key="4">
    <source>
        <dbReference type="Proteomes" id="UP000693946"/>
    </source>
</evidence>
<keyword evidence="4" id="KW-1185">Reference proteome</keyword>
<sequence>MSVLLSEMREMVEQRDSTGIAPSSLASDHPYPSPLLSRVNNREDNSLFLSGNKSTLLSWIGEDILLKKVEQRDSSSVSDPSDPLSSRHLATPSLLSMVPSGGETNQLTNMPALLSEMREFINTKKLEQGDSTGATLPYLSSGLPKPSHLMSTVTSRLSSPGNKSTLLSWMRKGILLKKREQRTSASVSDPSALLNPRHLPTASPFSKATSRVESSQPSHMNMSALLSEMREYINMKQLAQGDSTAIPLPSSSSGHPHPSPLLSTVTSRGDNSLSSPQNSLRRLSQIEFIQWDKMEKRGCNLVPLLPPHSGPSFPCPLLSSFPSRGDSTLPSPRNKLTMLSRISKWIQRKRGKQSDRLSSSPSPCSPLSRFSSRVDNTPSSIGNRSVLVRRIREGSQVKKVEQSDDNCIPSTPPSPCPSPLSPNQGILLNSVENKSILLSQIRGGIQLKKVEQRYSISTPSPPALPLSPSPHSPPLFTVTKNRDTRLPSHETKSELLNQIREGIQLKKVEQRESPLSMVTSGRNDGLLCSDGDALQDKIQIECDNMFSPSTLAPSADTVAALIHVIEKRRKAMLFSIEDCDDDDDDYDDDDDDRWDN</sequence>
<protein>
    <submittedName>
        <fullName evidence="3">Neural Wiskott-Aldrich syndrome protein-like isoform X1</fullName>
    </submittedName>
</protein>
<dbReference type="GO" id="GO:0003779">
    <property type="term" value="F:actin binding"/>
    <property type="evidence" value="ECO:0007669"/>
    <property type="project" value="InterPro"/>
</dbReference>
<evidence type="ECO:0000256" key="1">
    <source>
        <dbReference type="SAM" id="MobiDB-lite"/>
    </source>
</evidence>
<feature type="compositionally biased region" description="Basic and acidic residues" evidence="1">
    <location>
        <begin position="393"/>
        <end position="402"/>
    </location>
</feature>
<gene>
    <name evidence="3" type="ORF">JOB18_007838</name>
</gene>
<dbReference type="PROSITE" id="PS51082">
    <property type="entry name" value="WH2"/>
    <property type="match status" value="2"/>
</dbReference>
<name>A0AAV6T3X0_SOLSE</name>
<dbReference type="SMART" id="SM00246">
    <property type="entry name" value="WH2"/>
    <property type="match status" value="4"/>
</dbReference>
<accession>A0AAV6T3X0</accession>
<feature type="compositionally biased region" description="Low complexity" evidence="1">
    <location>
        <begin position="247"/>
        <end position="263"/>
    </location>
</feature>
<proteinExistence type="predicted"/>
<feature type="compositionally biased region" description="Polar residues" evidence="1">
    <location>
        <begin position="264"/>
        <end position="278"/>
    </location>
</feature>
<feature type="region of interest" description="Disordered" evidence="1">
    <location>
        <begin position="346"/>
        <end position="381"/>
    </location>
</feature>
<reference evidence="3 4" key="1">
    <citation type="journal article" date="2021" name="Sci. Rep.">
        <title>Chromosome anchoring in Senegalese sole (Solea senegalensis) reveals sex-associated markers and genome rearrangements in flatfish.</title>
        <authorList>
            <person name="Guerrero-Cozar I."/>
            <person name="Gomez-Garrido J."/>
            <person name="Berbel C."/>
            <person name="Martinez-Blanch J.F."/>
            <person name="Alioto T."/>
            <person name="Claros M.G."/>
            <person name="Gagnaire P.A."/>
            <person name="Manchado M."/>
        </authorList>
    </citation>
    <scope>NUCLEOTIDE SEQUENCE [LARGE SCALE GENOMIC DNA]</scope>
    <source>
        <strain evidence="3">Sse05_10M</strain>
    </source>
</reference>
<feature type="domain" description="WH2" evidence="2">
    <location>
        <begin position="433"/>
        <end position="450"/>
    </location>
</feature>